<dbReference type="OrthoDB" id="2288291at2759"/>
<organism evidence="1 2">
    <name type="scientific">Rhizopus stolonifer</name>
    <name type="common">Rhizopus nigricans</name>
    <dbReference type="NCBI Taxonomy" id="4846"/>
    <lineage>
        <taxon>Eukaryota</taxon>
        <taxon>Fungi</taxon>
        <taxon>Fungi incertae sedis</taxon>
        <taxon>Mucoromycota</taxon>
        <taxon>Mucoromycotina</taxon>
        <taxon>Mucoromycetes</taxon>
        <taxon>Mucorales</taxon>
        <taxon>Mucorineae</taxon>
        <taxon>Rhizopodaceae</taxon>
        <taxon>Rhizopus</taxon>
    </lineage>
</organism>
<evidence type="ECO:0000313" key="1">
    <source>
        <dbReference type="EMBL" id="RCH79156.1"/>
    </source>
</evidence>
<proteinExistence type="predicted"/>
<dbReference type="STRING" id="4846.A0A367INE9"/>
<comment type="caution">
    <text evidence="1">The sequence shown here is derived from an EMBL/GenBank/DDBJ whole genome shotgun (WGS) entry which is preliminary data.</text>
</comment>
<evidence type="ECO:0000313" key="2">
    <source>
        <dbReference type="Proteomes" id="UP000253551"/>
    </source>
</evidence>
<feature type="non-terminal residue" evidence="1">
    <location>
        <position position="1"/>
    </location>
</feature>
<dbReference type="Proteomes" id="UP000253551">
    <property type="component" value="Unassembled WGS sequence"/>
</dbReference>
<keyword evidence="2" id="KW-1185">Reference proteome</keyword>
<protein>
    <submittedName>
        <fullName evidence="1">Uncharacterized protein</fullName>
    </submittedName>
</protein>
<dbReference type="AlphaFoldDB" id="A0A367INE9"/>
<name>A0A367INE9_RHIST</name>
<sequence length="91" mass="10323">VTLNPEDKLQQRFEWTNRWTVTDMGYVSNCVFVGQHVFNINMSLPPAWLTVRTSVIVTTKSTRATSHAILDAITAMGVVDIELRIAEKPKY</sequence>
<dbReference type="EMBL" id="PJQM01006757">
    <property type="protein sequence ID" value="RCH79156.1"/>
    <property type="molecule type" value="Genomic_DNA"/>
</dbReference>
<gene>
    <name evidence="1" type="ORF">CU098_006738</name>
</gene>
<feature type="non-terminal residue" evidence="1">
    <location>
        <position position="91"/>
    </location>
</feature>
<accession>A0A367INE9</accession>
<reference evidence="1 2" key="1">
    <citation type="journal article" date="2018" name="G3 (Bethesda)">
        <title>Phylogenetic and Phylogenomic Definition of Rhizopus Species.</title>
        <authorList>
            <person name="Gryganskyi A.P."/>
            <person name="Golan J."/>
            <person name="Dolatabadi S."/>
            <person name="Mondo S."/>
            <person name="Robb S."/>
            <person name="Idnurm A."/>
            <person name="Muszewska A."/>
            <person name="Steczkiewicz K."/>
            <person name="Masonjones S."/>
            <person name="Liao H.L."/>
            <person name="Gajdeczka M.T."/>
            <person name="Anike F."/>
            <person name="Vuek A."/>
            <person name="Anishchenko I.M."/>
            <person name="Voigt K."/>
            <person name="de Hoog G.S."/>
            <person name="Smith M.E."/>
            <person name="Heitman J."/>
            <person name="Vilgalys R."/>
            <person name="Stajich J.E."/>
        </authorList>
    </citation>
    <scope>NUCLEOTIDE SEQUENCE [LARGE SCALE GENOMIC DNA]</scope>
    <source>
        <strain evidence="1 2">LSU 92-RS-03</strain>
    </source>
</reference>